<comment type="caution">
    <text evidence="2">The sequence shown here is derived from an EMBL/GenBank/DDBJ whole genome shotgun (WGS) entry which is preliminary data.</text>
</comment>
<accession>A0ABQ2CXY0</accession>
<dbReference type="InterPro" id="IPR005025">
    <property type="entry name" value="FMN_Rdtase-like_dom"/>
</dbReference>
<dbReference type="SUPFAM" id="SSF52218">
    <property type="entry name" value="Flavoproteins"/>
    <property type="match status" value="1"/>
</dbReference>
<proteinExistence type="predicted"/>
<dbReference type="InterPro" id="IPR029039">
    <property type="entry name" value="Flavoprotein-like_sf"/>
</dbReference>
<keyword evidence="3" id="KW-1185">Reference proteome</keyword>
<dbReference type="Proteomes" id="UP000632222">
    <property type="component" value="Unassembled WGS sequence"/>
</dbReference>
<protein>
    <recommendedName>
        <fullName evidence="1">NADPH-dependent FMN reductase-like domain-containing protein</fullName>
    </recommendedName>
</protein>
<dbReference type="InterPro" id="IPR050712">
    <property type="entry name" value="NAD(P)H-dep_reductase"/>
</dbReference>
<sequence>MTVRILAFAGSLRTESWNKKLLYEALRLAPDTLEITPIDLKDYPLPLYDADIEEAKGLPEQAVQLRTLLKEHQGLLLASPEYNGGLTGVLKNTLDWMSRKNGTERGLDPFMHKPAAVITASPGPYGGARSLQAAVFLLHRLGCIVLPDTVSVTNCETAFNEAGQLTGKNEKALQRVVDTLARITLKLNS</sequence>
<dbReference type="PANTHER" id="PTHR30543:SF21">
    <property type="entry name" value="NAD(P)H-DEPENDENT FMN REDUCTASE LOT6"/>
    <property type="match status" value="1"/>
</dbReference>
<gene>
    <name evidence="2" type="ORF">GCM10008938_08650</name>
</gene>
<dbReference type="Gene3D" id="3.40.50.360">
    <property type="match status" value="1"/>
</dbReference>
<evidence type="ECO:0000313" key="2">
    <source>
        <dbReference type="EMBL" id="GGJ24801.1"/>
    </source>
</evidence>
<dbReference type="EMBL" id="BMOD01000002">
    <property type="protein sequence ID" value="GGJ24801.1"/>
    <property type="molecule type" value="Genomic_DNA"/>
</dbReference>
<dbReference type="RefSeq" id="WP_189000400.1">
    <property type="nucleotide sequence ID" value="NZ_BMOD01000002.1"/>
</dbReference>
<name>A0ABQ2CXY0_9DEIO</name>
<evidence type="ECO:0000259" key="1">
    <source>
        <dbReference type="Pfam" id="PF03358"/>
    </source>
</evidence>
<reference evidence="3" key="1">
    <citation type="journal article" date="2019" name="Int. J. Syst. Evol. Microbiol.">
        <title>The Global Catalogue of Microorganisms (GCM) 10K type strain sequencing project: providing services to taxonomists for standard genome sequencing and annotation.</title>
        <authorList>
            <consortium name="The Broad Institute Genomics Platform"/>
            <consortium name="The Broad Institute Genome Sequencing Center for Infectious Disease"/>
            <person name="Wu L."/>
            <person name="Ma J."/>
        </authorList>
    </citation>
    <scope>NUCLEOTIDE SEQUENCE [LARGE SCALE GENOMIC DNA]</scope>
    <source>
        <strain evidence="3">JCM 14370</strain>
    </source>
</reference>
<dbReference type="PANTHER" id="PTHR30543">
    <property type="entry name" value="CHROMATE REDUCTASE"/>
    <property type="match status" value="1"/>
</dbReference>
<dbReference type="Pfam" id="PF03358">
    <property type="entry name" value="FMN_red"/>
    <property type="match status" value="1"/>
</dbReference>
<feature type="domain" description="NADPH-dependent FMN reductase-like" evidence="1">
    <location>
        <begin position="4"/>
        <end position="154"/>
    </location>
</feature>
<organism evidence="2 3">
    <name type="scientific">Deinococcus roseus</name>
    <dbReference type="NCBI Taxonomy" id="392414"/>
    <lineage>
        <taxon>Bacteria</taxon>
        <taxon>Thermotogati</taxon>
        <taxon>Deinococcota</taxon>
        <taxon>Deinococci</taxon>
        <taxon>Deinococcales</taxon>
        <taxon>Deinococcaceae</taxon>
        <taxon>Deinococcus</taxon>
    </lineage>
</organism>
<evidence type="ECO:0000313" key="3">
    <source>
        <dbReference type="Proteomes" id="UP000632222"/>
    </source>
</evidence>